<evidence type="ECO:0000313" key="1">
    <source>
        <dbReference type="EMBL" id="RRC99966.1"/>
    </source>
</evidence>
<dbReference type="AlphaFoldDB" id="A0A3P1SS14"/>
<evidence type="ECO:0000313" key="2">
    <source>
        <dbReference type="Proteomes" id="UP000267535"/>
    </source>
</evidence>
<accession>A0A3P1SS14</accession>
<reference evidence="1 2" key="1">
    <citation type="submission" date="2018-11" db="EMBL/GenBank/DDBJ databases">
        <title>The draft genome sequence of Amphritea balenae JAMM 1525T.</title>
        <authorList>
            <person name="Fang Z."/>
            <person name="Zhang Y."/>
            <person name="Han X."/>
        </authorList>
    </citation>
    <scope>NUCLEOTIDE SEQUENCE [LARGE SCALE GENOMIC DNA]</scope>
    <source>
        <strain evidence="1 2">JAMM 1525</strain>
    </source>
</reference>
<dbReference type="Proteomes" id="UP000267535">
    <property type="component" value="Unassembled WGS sequence"/>
</dbReference>
<sequence>MEVVVKLRHKGFAMRIAGYLLLLLNFNISSVWADDALQCIQIGKGDRSQSILNKCDFEVEVLWCHNRDEPGYNRGLCASRGKFYQKQAVLQPAEIKQNQFSLPFKSTLYIAACKGGFHTTKQVGMKGGYLCK</sequence>
<keyword evidence="2" id="KW-1185">Reference proteome</keyword>
<gene>
    <name evidence="1" type="ORF">EHS89_07050</name>
</gene>
<proteinExistence type="predicted"/>
<organism evidence="1 2">
    <name type="scientific">Amphritea balenae</name>
    <dbReference type="NCBI Taxonomy" id="452629"/>
    <lineage>
        <taxon>Bacteria</taxon>
        <taxon>Pseudomonadati</taxon>
        <taxon>Pseudomonadota</taxon>
        <taxon>Gammaproteobacteria</taxon>
        <taxon>Oceanospirillales</taxon>
        <taxon>Oceanospirillaceae</taxon>
        <taxon>Amphritea</taxon>
    </lineage>
</organism>
<name>A0A3P1SS14_9GAMM</name>
<protein>
    <submittedName>
        <fullName evidence="1">Uncharacterized protein</fullName>
    </submittedName>
</protein>
<dbReference type="EMBL" id="RQXV01000003">
    <property type="protein sequence ID" value="RRC99966.1"/>
    <property type="molecule type" value="Genomic_DNA"/>
</dbReference>
<comment type="caution">
    <text evidence="1">The sequence shown here is derived from an EMBL/GenBank/DDBJ whole genome shotgun (WGS) entry which is preliminary data.</text>
</comment>
<dbReference type="RefSeq" id="WP_124925436.1">
    <property type="nucleotide sequence ID" value="NZ_BMOH01000005.1"/>
</dbReference>